<dbReference type="NCBIfam" id="NF040713">
    <property type="entry name" value="ZapE"/>
    <property type="match status" value="1"/>
</dbReference>
<proteinExistence type="inferred from homology"/>
<dbReference type="OrthoDB" id="548867at2759"/>
<feature type="non-terminal residue" evidence="5">
    <location>
        <position position="488"/>
    </location>
</feature>
<keyword evidence="6" id="KW-1185">Reference proteome</keyword>
<dbReference type="Gene3D" id="3.40.50.300">
    <property type="entry name" value="P-loop containing nucleotide triphosphate hydrolases"/>
    <property type="match status" value="1"/>
</dbReference>
<keyword evidence="4" id="KW-0175">Coiled coil</keyword>
<evidence type="ECO:0000256" key="3">
    <source>
        <dbReference type="ARBA" id="ARBA00022840"/>
    </source>
</evidence>
<evidence type="ECO:0000256" key="1">
    <source>
        <dbReference type="ARBA" id="ARBA00010322"/>
    </source>
</evidence>
<dbReference type="PANTHER" id="PTHR12169">
    <property type="entry name" value="ATPASE N2B"/>
    <property type="match status" value="1"/>
</dbReference>
<evidence type="ECO:0000313" key="5">
    <source>
        <dbReference type="EMBL" id="RDX98667.1"/>
    </source>
</evidence>
<comment type="caution">
    <text evidence="5">The sequence shown here is derived from an EMBL/GenBank/DDBJ whole genome shotgun (WGS) entry which is preliminary data.</text>
</comment>
<dbReference type="Proteomes" id="UP000257109">
    <property type="component" value="Unassembled WGS sequence"/>
</dbReference>
<reference evidence="5" key="1">
    <citation type="submission" date="2018-05" db="EMBL/GenBank/DDBJ databases">
        <title>Draft genome of Mucuna pruriens seed.</title>
        <authorList>
            <person name="Nnadi N.E."/>
            <person name="Vos R."/>
            <person name="Hasami M.H."/>
            <person name="Devisetty U.K."/>
            <person name="Aguiy J.C."/>
        </authorList>
    </citation>
    <scope>NUCLEOTIDE SEQUENCE [LARGE SCALE GENOMIC DNA]</scope>
    <source>
        <strain evidence="5">JCA_2017</strain>
    </source>
</reference>
<dbReference type="FunFam" id="3.40.50.300:FF:001040">
    <property type="entry name" value="AFG1-like ATPase isoform C"/>
    <property type="match status" value="1"/>
</dbReference>
<evidence type="ECO:0000256" key="4">
    <source>
        <dbReference type="SAM" id="Coils"/>
    </source>
</evidence>
<dbReference type="SUPFAM" id="SSF52540">
    <property type="entry name" value="P-loop containing nucleoside triphosphate hydrolases"/>
    <property type="match status" value="1"/>
</dbReference>
<evidence type="ECO:0000313" key="6">
    <source>
        <dbReference type="Proteomes" id="UP000257109"/>
    </source>
</evidence>
<protein>
    <submittedName>
        <fullName evidence="5">AFG1-like ATPase</fullName>
    </submittedName>
</protein>
<sequence>MRRIWNLLSKSKQLASFASPASKFRVNALRSYCDQSHLRCQNRPGKLRHDPYQESVASELENLLARLEQYEKDMEEYHVNLANWEKQRENERRRLLMEEVELQQKEEDWWKRTRPKNMEPGVGKWVSYLKREKKLDSLVGRCPTAPSAPKGAYIYGNVGSGKTMLMDMFYSATEGIVKHRRRYHFHEAMLRINEHMHKIWKNQIEEKPLQSTIAGWIMSLPFDMKAKEWLAAEERYKQEVQMKNILPAVADKFFMDGEENAKGASILCFDEIQTVDVFAIVALSGILSRLLSSGTIIVATSNRAPKDLNEAGMQKEIFQKLLSKLEEHCEKVLIGSEIDYRRFIAQKSENQVHYFWPIGKEAINEFEKKWHDATGRLGGRIISNTISVMFGRTLEVPESCDGVARFTFQYLCGRPLGAADYIAVAENFHTIFISDIPVMSMRIRDQARRFITLIDELYNHHCYLCCLASSSIDELFQGTEEGTLFDLE</sequence>
<dbReference type="Pfam" id="PF03969">
    <property type="entry name" value="AFG1_ATPase"/>
    <property type="match status" value="1"/>
</dbReference>
<dbReference type="InterPro" id="IPR027417">
    <property type="entry name" value="P-loop_NTPase"/>
</dbReference>
<dbReference type="PANTHER" id="PTHR12169:SF6">
    <property type="entry name" value="AFG1-LIKE ATPASE"/>
    <property type="match status" value="1"/>
</dbReference>
<keyword evidence="2" id="KW-0547">Nucleotide-binding</keyword>
<dbReference type="InterPro" id="IPR005654">
    <property type="entry name" value="ATPase_AFG1-like"/>
</dbReference>
<gene>
    <name evidence="5" type="primary">Afg1l</name>
    <name evidence="5" type="ORF">CR513_18383</name>
</gene>
<organism evidence="5 6">
    <name type="scientific">Mucuna pruriens</name>
    <name type="common">Velvet bean</name>
    <name type="synonym">Dolichos pruriens</name>
    <dbReference type="NCBI Taxonomy" id="157652"/>
    <lineage>
        <taxon>Eukaryota</taxon>
        <taxon>Viridiplantae</taxon>
        <taxon>Streptophyta</taxon>
        <taxon>Embryophyta</taxon>
        <taxon>Tracheophyta</taxon>
        <taxon>Spermatophyta</taxon>
        <taxon>Magnoliopsida</taxon>
        <taxon>eudicotyledons</taxon>
        <taxon>Gunneridae</taxon>
        <taxon>Pentapetalae</taxon>
        <taxon>rosids</taxon>
        <taxon>fabids</taxon>
        <taxon>Fabales</taxon>
        <taxon>Fabaceae</taxon>
        <taxon>Papilionoideae</taxon>
        <taxon>50 kb inversion clade</taxon>
        <taxon>NPAAA clade</taxon>
        <taxon>indigoferoid/millettioid clade</taxon>
        <taxon>Phaseoleae</taxon>
        <taxon>Mucuna</taxon>
    </lineage>
</organism>
<name>A0A371H7A7_MUCPR</name>
<comment type="similarity">
    <text evidence="1">Belongs to the AFG1 ATPase family.</text>
</comment>
<feature type="coiled-coil region" evidence="4">
    <location>
        <begin position="53"/>
        <end position="108"/>
    </location>
</feature>
<dbReference type="EMBL" id="QJKJ01003402">
    <property type="protein sequence ID" value="RDX98667.1"/>
    <property type="molecule type" value="Genomic_DNA"/>
</dbReference>
<accession>A0A371H7A7</accession>
<dbReference type="GO" id="GO:0005524">
    <property type="term" value="F:ATP binding"/>
    <property type="evidence" value="ECO:0007669"/>
    <property type="project" value="UniProtKB-KW"/>
</dbReference>
<dbReference type="GO" id="GO:0005739">
    <property type="term" value="C:mitochondrion"/>
    <property type="evidence" value="ECO:0007669"/>
    <property type="project" value="TreeGrafter"/>
</dbReference>
<keyword evidence="3" id="KW-0067">ATP-binding</keyword>
<dbReference type="AlphaFoldDB" id="A0A371H7A7"/>
<evidence type="ECO:0000256" key="2">
    <source>
        <dbReference type="ARBA" id="ARBA00022741"/>
    </source>
</evidence>
<dbReference type="GO" id="GO:0016887">
    <property type="term" value="F:ATP hydrolysis activity"/>
    <property type="evidence" value="ECO:0007669"/>
    <property type="project" value="InterPro"/>
</dbReference>